<dbReference type="SUPFAM" id="SSF52540">
    <property type="entry name" value="P-loop containing nucleoside triphosphate hydrolases"/>
    <property type="match status" value="1"/>
</dbReference>
<evidence type="ECO:0000313" key="9">
    <source>
        <dbReference type="Proteomes" id="UP000514713"/>
    </source>
</evidence>
<dbReference type="GO" id="GO:0003924">
    <property type="term" value="F:GTPase activity"/>
    <property type="evidence" value="ECO:0007669"/>
    <property type="project" value="InterPro"/>
</dbReference>
<evidence type="ECO:0000256" key="6">
    <source>
        <dbReference type="SAM" id="Coils"/>
    </source>
</evidence>
<evidence type="ECO:0000256" key="5">
    <source>
        <dbReference type="ARBA" id="ARBA00023136"/>
    </source>
</evidence>
<dbReference type="PANTHER" id="PTHR10465:SF0">
    <property type="entry name" value="SARCALUMENIN"/>
    <property type="match status" value="1"/>
</dbReference>
<comment type="subcellular location">
    <subcellularLocation>
        <location evidence="1">Membrane</location>
    </subcellularLocation>
</comment>
<dbReference type="PANTHER" id="PTHR10465">
    <property type="entry name" value="TRANSMEMBRANE GTPASE FZO1"/>
    <property type="match status" value="1"/>
</dbReference>
<dbReference type="Pfam" id="PF00350">
    <property type="entry name" value="Dynamin_N"/>
    <property type="match status" value="1"/>
</dbReference>
<feature type="domain" description="Dynamin N-terminal" evidence="7">
    <location>
        <begin position="68"/>
        <end position="233"/>
    </location>
</feature>
<dbReference type="GO" id="GO:0008053">
    <property type="term" value="P:mitochondrial fusion"/>
    <property type="evidence" value="ECO:0007669"/>
    <property type="project" value="TreeGrafter"/>
</dbReference>
<dbReference type="KEGG" id="ned:HUN01_07280"/>
<dbReference type="InterPro" id="IPR027417">
    <property type="entry name" value="P-loop_NTPase"/>
</dbReference>
<keyword evidence="4" id="KW-0342">GTP-binding</keyword>
<keyword evidence="6" id="KW-0175">Coiled coil</keyword>
<dbReference type="RefSeq" id="WP_181930708.1">
    <property type="nucleotide sequence ID" value="NZ_CP054698.1"/>
</dbReference>
<keyword evidence="5" id="KW-0472">Membrane</keyword>
<evidence type="ECO:0000313" key="8">
    <source>
        <dbReference type="EMBL" id="QMS87390.1"/>
    </source>
</evidence>
<feature type="coiled-coil region" evidence="6">
    <location>
        <begin position="561"/>
        <end position="595"/>
    </location>
</feature>
<proteinExistence type="predicted"/>
<keyword evidence="3" id="KW-0378">Hydrolase</keyword>
<evidence type="ECO:0000259" key="7">
    <source>
        <dbReference type="Pfam" id="PF00350"/>
    </source>
</evidence>
<evidence type="ECO:0000256" key="3">
    <source>
        <dbReference type="ARBA" id="ARBA00022801"/>
    </source>
</evidence>
<evidence type="ECO:0000256" key="4">
    <source>
        <dbReference type="ARBA" id="ARBA00023134"/>
    </source>
</evidence>
<dbReference type="InterPro" id="IPR045063">
    <property type="entry name" value="Dynamin_N"/>
</dbReference>
<dbReference type="GO" id="GO:0005525">
    <property type="term" value="F:GTP binding"/>
    <property type="evidence" value="ECO:0007669"/>
    <property type="project" value="UniProtKB-KW"/>
</dbReference>
<name>A0A7D7LB56_9NOSO</name>
<accession>A0A7D7LB56</accession>
<dbReference type="CDD" id="cd00882">
    <property type="entry name" value="Ras_like_GTPase"/>
    <property type="match status" value="1"/>
</dbReference>
<protein>
    <submittedName>
        <fullName evidence="8">Dynamin family protein</fullName>
    </submittedName>
</protein>
<gene>
    <name evidence="8" type="ORF">HUN01_07280</name>
</gene>
<dbReference type="GO" id="GO:0016020">
    <property type="term" value="C:membrane"/>
    <property type="evidence" value="ECO:0007669"/>
    <property type="project" value="UniProtKB-SubCell"/>
</dbReference>
<dbReference type="InterPro" id="IPR027094">
    <property type="entry name" value="Mitofusin_fam"/>
</dbReference>
<keyword evidence="2" id="KW-0547">Nucleotide-binding</keyword>
<reference evidence="9" key="1">
    <citation type="submission" date="2020-06" db="EMBL/GenBank/DDBJ databases">
        <title>Nostoc edaphicum CCNP1411 genome.</title>
        <authorList>
            <person name="Fidor A."/>
            <person name="Grabski M."/>
            <person name="Gawor J."/>
            <person name="Gromadka R."/>
            <person name="Wegrzyn G."/>
            <person name="Mazur-Marzec H."/>
        </authorList>
    </citation>
    <scope>NUCLEOTIDE SEQUENCE [LARGE SCALE GENOMIC DNA]</scope>
    <source>
        <strain evidence="9">CCNP1411</strain>
    </source>
</reference>
<dbReference type="EMBL" id="CP054698">
    <property type="protein sequence ID" value="QMS87390.1"/>
    <property type="molecule type" value="Genomic_DNA"/>
</dbReference>
<keyword evidence="9" id="KW-1185">Reference proteome</keyword>
<sequence>MSNKLYKVFEDVEQNAQLLSKYWHNFSTEISEHLPETYHAELEELSNKLEIAIDNLVDELQNPTLTLATTGTTSSGKSTLVNLLCGAEIVPVAVSEMSAGAVTIEYSETKSLIIHETPGALWECGEWTGISDERIYQRLYDVMISYIDNREKQANLACPQSTISYPFRLIKESKLELPRGVKVRILDLPGLAYVGDEGNANVIKQCREALCLVTYNSAETDKEKVRTLLQEVVEQVKDLGGSPARMLFILNRIDIFRADRNWPETENRFVEKAICSIKHELSDQLKEYTEDIEKLQVIKLSTWAALLALQIKQYDEIYSLEACKKADNHFNGLIDENILEDLPRKTEKWSRHDRNRVADALWKKSYAEEFQQSLREHISQHFPRLVIPQAIERFNVAAGNAITEWALQTTTAILNSSEERYQEECEKISWIRSTLDSFLQISDNNLREPFEKIDNKIKQVLADDSEDDLVLYLEKNIRNLNNIEAYNELGDKLCSLYEWRRGIGKGINQVLESVAKSLENGRVILDTPNLKKANALNVNLLGNCLKRLVNLGYTSSVAKSGKKMEARTEEEKKKLKQLNEELNELAIHLNLVMEDVLKQICSQEIDRMYEAVVELFKCHLSHIEKGTNDIAPNIAIRFPDSQLIRVDNKLTFNLRFKAGFAITSGNWQEAIQVEKTKRTWYTLWLGKKTYYETEYKTRSSDNAEIPSIEQLLENWQFQVKTEDKEIVKKISSWLIEQIDSLKKNVEKVQNDVINRYEDRLYTANKEITTDYEMQKNVWQPMQQKAQYLAEEFYSLGINLKDE</sequence>
<organism evidence="8 9">
    <name type="scientific">Nostoc edaphicum CCNP1411</name>
    <dbReference type="NCBI Taxonomy" id="1472755"/>
    <lineage>
        <taxon>Bacteria</taxon>
        <taxon>Bacillati</taxon>
        <taxon>Cyanobacteriota</taxon>
        <taxon>Cyanophyceae</taxon>
        <taxon>Nostocales</taxon>
        <taxon>Nostocaceae</taxon>
        <taxon>Nostoc</taxon>
    </lineage>
</organism>
<evidence type="ECO:0000256" key="1">
    <source>
        <dbReference type="ARBA" id="ARBA00004370"/>
    </source>
</evidence>
<dbReference type="Proteomes" id="UP000514713">
    <property type="component" value="Chromosome"/>
</dbReference>
<dbReference type="AlphaFoldDB" id="A0A7D7LB56"/>
<dbReference type="Gene3D" id="3.40.50.300">
    <property type="entry name" value="P-loop containing nucleotide triphosphate hydrolases"/>
    <property type="match status" value="1"/>
</dbReference>
<evidence type="ECO:0000256" key="2">
    <source>
        <dbReference type="ARBA" id="ARBA00022741"/>
    </source>
</evidence>